<evidence type="ECO:0000256" key="1">
    <source>
        <dbReference type="SAM" id="MobiDB-lite"/>
    </source>
</evidence>
<evidence type="ECO:0000313" key="3">
    <source>
        <dbReference type="EMBL" id="KAH0538442.1"/>
    </source>
</evidence>
<dbReference type="EMBL" id="JAGHQL010000109">
    <property type="protein sequence ID" value="KAH0538442.1"/>
    <property type="molecule type" value="Genomic_DNA"/>
</dbReference>
<sequence>MEAHAAGSDSSSNVKHGKHVQPHNKQRRSRADDKPFEPTRNHSRLQKPFRSGQGTYAAFWDSLSKILLSRRALREFDRRTAQPAPPTHLDRPALPPCPSLDHFVFLRQPHLRREDSIQLKRLARHGGPDLCDLRGYPSSTHAMNSNWPTSSLNHSTTNTTRKKKISPHEPNFQQHLIDHGIYPANRDQKPNNWEEITHRLDQRRPSLLSSRFSEEAFDAFTQAAEGASTESQLMRTAFPMISGNAKIPTQGDMVFNNLGKLTDGSLTKPKPDFWDGSQPRELDIRLRDELGSYISPLTVLDAPALPNLFVEEKGPDGSVAVAKRQACYDGTLGARGVHKLRSFGTDAATVYDNKSYTISSTYHDGHLRLYTHHPTQPTAPGREPEYHMTPLGSFSMTHSIETFREGASAFRNARDWAKEKRDELIRDANSRLMATLDVISKLLANFPPDSLMLGMLRAPISCAFSQTIEGTISLCPIAGEVCRKETKEYSAHPATTSRKGLIKDLI</sequence>
<feature type="compositionally biased region" description="Basic residues" evidence="1">
    <location>
        <begin position="15"/>
        <end position="28"/>
    </location>
</feature>
<name>A0A9P8L280_9PEZI</name>
<keyword evidence="4" id="KW-1185">Reference proteome</keyword>
<feature type="domain" description="DUF7924" evidence="2">
    <location>
        <begin position="251"/>
        <end position="428"/>
    </location>
</feature>
<feature type="compositionally biased region" description="Low complexity" evidence="1">
    <location>
        <begin position="149"/>
        <end position="159"/>
    </location>
</feature>
<gene>
    <name evidence="3" type="ORF">FGG08_004990</name>
</gene>
<organism evidence="3 4">
    <name type="scientific">Glutinoglossum americanum</name>
    <dbReference type="NCBI Taxonomy" id="1670608"/>
    <lineage>
        <taxon>Eukaryota</taxon>
        <taxon>Fungi</taxon>
        <taxon>Dikarya</taxon>
        <taxon>Ascomycota</taxon>
        <taxon>Pezizomycotina</taxon>
        <taxon>Geoglossomycetes</taxon>
        <taxon>Geoglossales</taxon>
        <taxon>Geoglossaceae</taxon>
        <taxon>Glutinoglossum</taxon>
    </lineage>
</organism>
<dbReference type="Proteomes" id="UP000698800">
    <property type="component" value="Unassembled WGS sequence"/>
</dbReference>
<dbReference type="Pfam" id="PF25545">
    <property type="entry name" value="DUF7924"/>
    <property type="match status" value="1"/>
</dbReference>
<dbReference type="AlphaFoldDB" id="A0A9P8L280"/>
<accession>A0A9P8L280</accession>
<protein>
    <recommendedName>
        <fullName evidence="2">DUF7924 domain-containing protein</fullName>
    </recommendedName>
</protein>
<feature type="region of interest" description="Disordered" evidence="1">
    <location>
        <begin position="142"/>
        <end position="167"/>
    </location>
</feature>
<evidence type="ECO:0000259" key="2">
    <source>
        <dbReference type="Pfam" id="PF25545"/>
    </source>
</evidence>
<dbReference type="OrthoDB" id="5336565at2759"/>
<reference evidence="3" key="1">
    <citation type="submission" date="2021-03" db="EMBL/GenBank/DDBJ databases">
        <title>Comparative genomics and phylogenomic investigation of the class Geoglossomycetes provide insights into ecological specialization and systematics.</title>
        <authorList>
            <person name="Melie T."/>
            <person name="Pirro S."/>
            <person name="Miller A.N."/>
            <person name="Quandt A."/>
        </authorList>
    </citation>
    <scope>NUCLEOTIDE SEQUENCE</scope>
    <source>
        <strain evidence="3">GBOQ0MN5Z8</strain>
    </source>
</reference>
<comment type="caution">
    <text evidence="3">The sequence shown here is derived from an EMBL/GenBank/DDBJ whole genome shotgun (WGS) entry which is preliminary data.</text>
</comment>
<feature type="compositionally biased region" description="Basic and acidic residues" evidence="1">
    <location>
        <begin position="29"/>
        <end position="40"/>
    </location>
</feature>
<evidence type="ECO:0000313" key="4">
    <source>
        <dbReference type="Proteomes" id="UP000698800"/>
    </source>
</evidence>
<feature type="region of interest" description="Disordered" evidence="1">
    <location>
        <begin position="1"/>
        <end position="50"/>
    </location>
</feature>
<dbReference type="InterPro" id="IPR057684">
    <property type="entry name" value="DUF7924"/>
</dbReference>
<proteinExistence type="predicted"/>